<accession>A0A108UCH4</accession>
<name>A0A108UCH4_9GAMM</name>
<keyword evidence="5" id="KW-1185">Reference proteome</keyword>
<keyword evidence="2" id="KW-0812">Transmembrane</keyword>
<gene>
    <name evidence="4" type="ORF">AZ78_4010</name>
</gene>
<protein>
    <submittedName>
        <fullName evidence="4">Membrane protein, putative</fullName>
    </submittedName>
</protein>
<keyword evidence="2" id="KW-0472">Membrane</keyword>
<feature type="transmembrane region" description="Helical" evidence="2">
    <location>
        <begin position="120"/>
        <end position="139"/>
    </location>
</feature>
<dbReference type="Proteomes" id="UP000023435">
    <property type="component" value="Unassembled WGS sequence"/>
</dbReference>
<feature type="compositionally biased region" description="Low complexity" evidence="1">
    <location>
        <begin position="1"/>
        <end position="21"/>
    </location>
</feature>
<feature type="region of interest" description="Disordered" evidence="1">
    <location>
        <begin position="1"/>
        <end position="30"/>
    </location>
</feature>
<feature type="transmembrane region" description="Helical" evidence="2">
    <location>
        <begin position="86"/>
        <end position="108"/>
    </location>
</feature>
<comment type="caution">
    <text evidence="4">The sequence shown here is derived from an EMBL/GenBank/DDBJ whole genome shotgun (WGS) entry which is preliminary data.</text>
</comment>
<feature type="transmembrane region" description="Helical" evidence="2">
    <location>
        <begin position="336"/>
        <end position="364"/>
    </location>
</feature>
<evidence type="ECO:0000259" key="3">
    <source>
        <dbReference type="Pfam" id="PF07786"/>
    </source>
</evidence>
<sequence length="416" mass="45366">MSTSSPPSATATDSPPIAAAAGQTDPDRAGLTRLGRPRLDMIDTLRGLVIALMVLDHVRDYFHRQAFAFNPTDLDQTTPLLFATRWVTHLCAPSFVLLAGVSIFLQSIGGKSRPELSRFLLARGAWLIVLELTVIVFGFQFLWPFLFLQVIWAIGAGMIAMAALLWLPRPLVLAFGIAIVAGHGALGGFDSAWLGALAPAWTLSMRPGVLPGIEGFVAYPALPWIGLMLLGYGIGPLFVLPQARRARALAALALAMLVAFALLRLASIGDPSPWRRMPDPLFDALSFLNVSKYPPSLQYALATLGVSLLLMLALQRLRGPLREVLLAYGRTPLFTYLLHIYVVHAAALMIGVAGGIPAAVFVGILSHPREVFESGWGLGLPAVFAVWLAVLALLYPFSRWFAQLKRRRRDRWLSYL</sequence>
<reference evidence="4 5" key="1">
    <citation type="journal article" date="2014" name="Genome Announc.">
        <title>Draft Genome Sequence of Lysobacter capsici AZ78, a Bacterium Antagonistic to Plant-Pathogenic Oomycetes.</title>
        <authorList>
            <person name="Puopolo G."/>
            <person name="Sonego P."/>
            <person name="Engelen K."/>
            <person name="Pertot I."/>
        </authorList>
    </citation>
    <scope>NUCLEOTIDE SEQUENCE [LARGE SCALE GENOMIC DNA]</scope>
    <source>
        <strain evidence="4 5">AZ78</strain>
    </source>
</reference>
<evidence type="ECO:0000256" key="1">
    <source>
        <dbReference type="SAM" id="MobiDB-lite"/>
    </source>
</evidence>
<feature type="transmembrane region" description="Helical" evidence="2">
    <location>
        <begin position="376"/>
        <end position="397"/>
    </location>
</feature>
<feature type="transmembrane region" description="Helical" evidence="2">
    <location>
        <begin position="248"/>
        <end position="268"/>
    </location>
</feature>
<dbReference type="InterPro" id="IPR012429">
    <property type="entry name" value="HGSNAT_cat"/>
</dbReference>
<dbReference type="PANTHER" id="PTHR40407">
    <property type="entry name" value="MEMBRANE PROTEIN-LIKE PROTEIN"/>
    <property type="match status" value="1"/>
</dbReference>
<keyword evidence="2" id="KW-1133">Transmembrane helix</keyword>
<feature type="transmembrane region" description="Helical" evidence="2">
    <location>
        <begin position="221"/>
        <end position="241"/>
    </location>
</feature>
<dbReference type="RefSeq" id="WP_201025508.1">
    <property type="nucleotide sequence ID" value="NZ_JAJA02000001.1"/>
</dbReference>
<feature type="transmembrane region" description="Helical" evidence="2">
    <location>
        <begin position="174"/>
        <end position="201"/>
    </location>
</feature>
<evidence type="ECO:0000256" key="2">
    <source>
        <dbReference type="SAM" id="Phobius"/>
    </source>
</evidence>
<feature type="domain" description="Heparan-alpha-glucosaminide N-acetyltransferase catalytic" evidence="3">
    <location>
        <begin position="38"/>
        <end position="248"/>
    </location>
</feature>
<evidence type="ECO:0000313" key="5">
    <source>
        <dbReference type="Proteomes" id="UP000023435"/>
    </source>
</evidence>
<feature type="transmembrane region" description="Helical" evidence="2">
    <location>
        <begin position="297"/>
        <end position="315"/>
    </location>
</feature>
<proteinExistence type="predicted"/>
<dbReference type="EMBL" id="JAJA02000001">
    <property type="protein sequence ID" value="KWS06454.1"/>
    <property type="molecule type" value="Genomic_DNA"/>
</dbReference>
<evidence type="ECO:0000313" key="4">
    <source>
        <dbReference type="EMBL" id="KWS06454.1"/>
    </source>
</evidence>
<dbReference type="AlphaFoldDB" id="A0A108UCH4"/>
<organism evidence="4 5">
    <name type="scientific">Lysobacter capsici AZ78</name>
    <dbReference type="NCBI Taxonomy" id="1444315"/>
    <lineage>
        <taxon>Bacteria</taxon>
        <taxon>Pseudomonadati</taxon>
        <taxon>Pseudomonadota</taxon>
        <taxon>Gammaproteobacteria</taxon>
        <taxon>Lysobacterales</taxon>
        <taxon>Lysobacteraceae</taxon>
        <taxon>Lysobacter</taxon>
    </lineage>
</organism>
<dbReference type="PANTHER" id="PTHR40407:SF1">
    <property type="entry name" value="HEPARAN-ALPHA-GLUCOSAMINIDE N-ACETYLTRANSFERASE CATALYTIC DOMAIN-CONTAINING PROTEIN"/>
    <property type="match status" value="1"/>
</dbReference>
<dbReference type="Pfam" id="PF07786">
    <property type="entry name" value="HGSNAT_cat"/>
    <property type="match status" value="1"/>
</dbReference>
<feature type="transmembrane region" description="Helical" evidence="2">
    <location>
        <begin position="145"/>
        <end position="167"/>
    </location>
</feature>